<sequence length="1207" mass="141595">MSIVVDLDDPNNISQIFDLEKDWLVGRKILSENYFNFYNHIFDFNENATKETDHDTSVHSRSQQVERIHAISQQLIDKPNRTCLSDIQNTTDLWKRDQNKMLCRIIPSQNTLFELTQNKPDHNRWILTFQENDEKMSIDDDDDDDDGFQSASSSLAEDNSQLALVAIDHADLWSRAFSQAENKYFTWEQRGSYIYDRTRPYLFDLRVNDRPFQHLCLLLLFQKPSPSLSYSLDINYHPIAIDEYLRDLCYMLMGISSQTYEWNEIHQTFELKPNVCVLGYTQITIERFSEKYIQSGNRFYSIKEYVSRSSSKSDTDNEFCQALRCYLRYVQQAIAMHGSVKDSLVKFAAQLEPILCSLDLPLSLISTTNELEQTIRTSSPHTSTAFVKLSSILHTLLNHNYHNIDANYFLLLIHFVTYTLRPLLSFLTNLIIHSNYLDRYNEYPILFNHNRLTGLKTTDFWTKTFTIRYLHANNTDTIFHQILPIEYLQQVVNITRSLLLIKLCDKNHPLCFLTTTIKPELKFVHMNFVDNTYRDQIYKYQEEMSNNIREYEEAQKQKRLEIEQAKVQERMEMYARQDQQRAERKRIADDERQRSLRDRQLLRDEWQEQVDRKQKQIKEEKLNERLTDAELNKVTSTRTIIGTRLATPYTNLVESVRNEIIAEYDAKMRDATEREEQFRQRIQANNVTETPKDVPPSISSVSSASTPSFHTPAIDQSPTLVADTDHEPMDMSPPSTIEHMDTTNSMSITPIEKTEVANASTERAFVRHTANEETIQAQYRPGIKLVPSNVLKSTIQNYMIDHNSLDEGQEEEALPEKVYDWDSIIANGPQFKYDDTFDFHIQEKNVSFAKSNLTTSWFDYDMSPLRVWLKHSISPLIYVQSQLVNRALLNYFFDELKLLDHLNYLRSYYFLATGRFGLAFCGELSRMLLSNDDVQVIYRVSSMRQLLYTSLDQAGELNHLHDVLQLSSKLDIPNSVSLLDPSLLDYFDLNYLIQWPLNIVISQDMLEKYKIIFRFLLRILIVKQVLNEIWIMLKVCKQRNTALAQLHQYRHQMQHFMTVLSNYITNQVIQVAWNEFMRKIQKAKHINEIVAAHNEYLDRTMLNCLLTPNAAPILSEVNRVLTLIIRFRCQLKTFSWILEAKHIDLSDTSMQALRTTFEKYHIAVLSLFKVLTKLVEKGYKTSLGDLLIRLNHNGYYHRIANASIRQQ</sequence>
<gene>
    <name evidence="10" type="ORF">EDS130_LOCUS19026</name>
    <name evidence="11" type="ORF">XAT740_LOCUS19070</name>
</gene>
<dbReference type="InterPro" id="IPR041470">
    <property type="entry name" value="GCP_N"/>
</dbReference>
<dbReference type="PANTHER" id="PTHR19302">
    <property type="entry name" value="GAMMA TUBULIN COMPLEX PROTEIN"/>
    <property type="match status" value="1"/>
</dbReference>
<dbReference type="Proteomes" id="UP000663828">
    <property type="component" value="Unassembled WGS sequence"/>
</dbReference>
<dbReference type="GO" id="GO:0043015">
    <property type="term" value="F:gamma-tubulin binding"/>
    <property type="evidence" value="ECO:0007669"/>
    <property type="project" value="InterPro"/>
</dbReference>
<keyword evidence="6" id="KW-0175">Coiled coil</keyword>
<feature type="compositionally biased region" description="Low complexity" evidence="7">
    <location>
        <begin position="695"/>
        <end position="708"/>
    </location>
</feature>
<dbReference type="GO" id="GO:0051321">
    <property type="term" value="P:meiotic cell cycle"/>
    <property type="evidence" value="ECO:0007669"/>
    <property type="project" value="TreeGrafter"/>
</dbReference>
<feature type="coiled-coil region" evidence="6">
    <location>
        <begin position="603"/>
        <end position="632"/>
    </location>
</feature>
<evidence type="ECO:0000259" key="8">
    <source>
        <dbReference type="Pfam" id="PF04130"/>
    </source>
</evidence>
<dbReference type="Gene3D" id="1.20.120.1900">
    <property type="entry name" value="Gamma-tubulin complex, C-terminal domain"/>
    <property type="match status" value="1"/>
</dbReference>
<evidence type="ECO:0000256" key="2">
    <source>
        <dbReference type="ARBA" id="ARBA00010337"/>
    </source>
</evidence>
<dbReference type="InterPro" id="IPR007259">
    <property type="entry name" value="GCP"/>
</dbReference>
<proteinExistence type="inferred from homology"/>
<evidence type="ECO:0000256" key="4">
    <source>
        <dbReference type="ARBA" id="ARBA00022701"/>
    </source>
</evidence>
<organism evidence="10 13">
    <name type="scientific">Adineta ricciae</name>
    <name type="common">Rotifer</name>
    <dbReference type="NCBI Taxonomy" id="249248"/>
    <lineage>
        <taxon>Eukaryota</taxon>
        <taxon>Metazoa</taxon>
        <taxon>Spiralia</taxon>
        <taxon>Gnathifera</taxon>
        <taxon>Rotifera</taxon>
        <taxon>Eurotatoria</taxon>
        <taxon>Bdelloidea</taxon>
        <taxon>Adinetida</taxon>
        <taxon>Adinetidae</taxon>
        <taxon>Adineta</taxon>
    </lineage>
</organism>
<feature type="domain" description="Gamma tubulin complex component C-terminal" evidence="8">
    <location>
        <begin position="898"/>
        <end position="1196"/>
    </location>
</feature>
<evidence type="ECO:0000256" key="1">
    <source>
        <dbReference type="ARBA" id="ARBA00004245"/>
    </source>
</evidence>
<evidence type="ECO:0000256" key="3">
    <source>
        <dbReference type="ARBA" id="ARBA00022490"/>
    </source>
</evidence>
<evidence type="ECO:0000313" key="12">
    <source>
        <dbReference type="Proteomes" id="UP000663828"/>
    </source>
</evidence>
<dbReference type="InterPro" id="IPR042241">
    <property type="entry name" value="GCP_C_sf"/>
</dbReference>
<dbReference type="OrthoDB" id="775571at2759"/>
<evidence type="ECO:0000313" key="11">
    <source>
        <dbReference type="EMBL" id="CAF1115012.1"/>
    </source>
</evidence>
<dbReference type="GO" id="GO:0031122">
    <property type="term" value="P:cytoplasmic microtubule organization"/>
    <property type="evidence" value="ECO:0007669"/>
    <property type="project" value="TreeGrafter"/>
</dbReference>
<feature type="region of interest" description="Disordered" evidence="7">
    <location>
        <begin position="685"/>
        <end position="726"/>
    </location>
</feature>
<dbReference type="GO" id="GO:0000278">
    <property type="term" value="P:mitotic cell cycle"/>
    <property type="evidence" value="ECO:0007669"/>
    <property type="project" value="TreeGrafter"/>
</dbReference>
<evidence type="ECO:0000259" key="9">
    <source>
        <dbReference type="Pfam" id="PF17681"/>
    </source>
</evidence>
<reference evidence="10" key="1">
    <citation type="submission" date="2021-02" db="EMBL/GenBank/DDBJ databases">
        <authorList>
            <person name="Nowell W R."/>
        </authorList>
    </citation>
    <scope>NUCLEOTIDE SEQUENCE</scope>
</reference>
<name>A0A814MPA9_ADIRI</name>
<dbReference type="Pfam" id="PF04130">
    <property type="entry name" value="GCP_C_terminal"/>
    <property type="match status" value="1"/>
</dbReference>
<accession>A0A814MPA9</accession>
<dbReference type="GO" id="GO:0000922">
    <property type="term" value="C:spindle pole"/>
    <property type="evidence" value="ECO:0007669"/>
    <property type="project" value="InterPro"/>
</dbReference>
<evidence type="ECO:0000256" key="7">
    <source>
        <dbReference type="SAM" id="MobiDB-lite"/>
    </source>
</evidence>
<dbReference type="GO" id="GO:0007020">
    <property type="term" value="P:microtubule nucleation"/>
    <property type="evidence" value="ECO:0007669"/>
    <property type="project" value="InterPro"/>
</dbReference>
<evidence type="ECO:0008006" key="14">
    <source>
        <dbReference type="Google" id="ProtNLM"/>
    </source>
</evidence>
<keyword evidence="5" id="KW-0206">Cytoskeleton</keyword>
<dbReference type="EMBL" id="CAJNOR010001291">
    <property type="protein sequence ID" value="CAF1115012.1"/>
    <property type="molecule type" value="Genomic_DNA"/>
</dbReference>
<dbReference type="GO" id="GO:0000930">
    <property type="term" value="C:gamma-tubulin complex"/>
    <property type="evidence" value="ECO:0007669"/>
    <property type="project" value="TreeGrafter"/>
</dbReference>
<dbReference type="GO" id="GO:0005874">
    <property type="term" value="C:microtubule"/>
    <property type="evidence" value="ECO:0007669"/>
    <property type="project" value="UniProtKB-KW"/>
</dbReference>
<comment type="caution">
    <text evidence="10">The sequence shown here is derived from an EMBL/GenBank/DDBJ whole genome shotgun (WGS) entry which is preliminary data.</text>
</comment>
<dbReference type="GO" id="GO:0051225">
    <property type="term" value="P:spindle assembly"/>
    <property type="evidence" value="ECO:0007669"/>
    <property type="project" value="TreeGrafter"/>
</dbReference>
<dbReference type="PANTHER" id="PTHR19302:SF70">
    <property type="entry name" value="GAMMA-TUBULIN COMPLEX COMPONENT 6"/>
    <property type="match status" value="1"/>
</dbReference>
<dbReference type="AlphaFoldDB" id="A0A814MPA9"/>
<protein>
    <recommendedName>
        <fullName evidence="14">Gamma-tubulin complex component</fullName>
    </recommendedName>
</protein>
<keyword evidence="3" id="KW-0963">Cytoplasm</keyword>
<dbReference type="Proteomes" id="UP000663852">
    <property type="component" value="Unassembled WGS sequence"/>
</dbReference>
<keyword evidence="4" id="KW-0493">Microtubule</keyword>
<comment type="similarity">
    <text evidence="2">Belongs to the TUBGCP family.</text>
</comment>
<dbReference type="EMBL" id="CAJNOJ010000090">
    <property type="protein sequence ID" value="CAF1082100.1"/>
    <property type="molecule type" value="Genomic_DNA"/>
</dbReference>
<evidence type="ECO:0000256" key="6">
    <source>
        <dbReference type="SAM" id="Coils"/>
    </source>
</evidence>
<evidence type="ECO:0000313" key="10">
    <source>
        <dbReference type="EMBL" id="CAF1082100.1"/>
    </source>
</evidence>
<feature type="domain" description="Gamma tubulin complex component protein N-terminal" evidence="9">
    <location>
        <begin position="245"/>
        <end position="545"/>
    </location>
</feature>
<dbReference type="InterPro" id="IPR040457">
    <property type="entry name" value="GCP_C"/>
</dbReference>
<comment type="subcellular location">
    <subcellularLocation>
        <location evidence="1">Cytoplasm</location>
        <location evidence="1">Cytoskeleton</location>
    </subcellularLocation>
</comment>
<evidence type="ECO:0000313" key="13">
    <source>
        <dbReference type="Proteomes" id="UP000663852"/>
    </source>
</evidence>
<feature type="coiled-coil region" evidence="6">
    <location>
        <begin position="537"/>
        <end position="577"/>
    </location>
</feature>
<dbReference type="GO" id="GO:0051011">
    <property type="term" value="F:microtubule minus-end binding"/>
    <property type="evidence" value="ECO:0007669"/>
    <property type="project" value="TreeGrafter"/>
</dbReference>
<keyword evidence="12" id="KW-1185">Reference proteome</keyword>
<dbReference type="Pfam" id="PF17681">
    <property type="entry name" value="GCP_N_terminal"/>
    <property type="match status" value="1"/>
</dbReference>
<evidence type="ECO:0000256" key="5">
    <source>
        <dbReference type="ARBA" id="ARBA00023212"/>
    </source>
</evidence>